<organism evidence="7 8">
    <name type="scientific">Brevundimonas terrae</name>
    <dbReference type="NCBI Taxonomy" id="363631"/>
    <lineage>
        <taxon>Bacteria</taxon>
        <taxon>Pseudomonadati</taxon>
        <taxon>Pseudomonadota</taxon>
        <taxon>Alphaproteobacteria</taxon>
        <taxon>Caulobacterales</taxon>
        <taxon>Caulobacteraceae</taxon>
        <taxon>Brevundimonas</taxon>
    </lineage>
</organism>
<evidence type="ECO:0000313" key="7">
    <source>
        <dbReference type="EMBL" id="GAA0391741.1"/>
    </source>
</evidence>
<proteinExistence type="predicted"/>
<name>A0ABN0YDA7_9CAUL</name>
<dbReference type="InterPro" id="IPR051395">
    <property type="entry name" value="Cytochrome_c_Peroxidase/MauG"/>
</dbReference>
<dbReference type="PANTHER" id="PTHR30600:SF9">
    <property type="entry name" value="BLR7738 PROTEIN"/>
    <property type="match status" value="1"/>
</dbReference>
<dbReference type="PANTHER" id="PTHR30600">
    <property type="entry name" value="CYTOCHROME C PEROXIDASE-RELATED"/>
    <property type="match status" value="1"/>
</dbReference>
<protein>
    <recommendedName>
        <fullName evidence="6">Cytochrome c domain-containing protein</fullName>
    </recommendedName>
</protein>
<feature type="chain" id="PRO_5046058088" description="Cytochrome c domain-containing protein" evidence="5">
    <location>
        <begin position="22"/>
        <end position="551"/>
    </location>
</feature>
<gene>
    <name evidence="7" type="ORF">GCM10009093_17920</name>
</gene>
<keyword evidence="8" id="KW-1185">Reference proteome</keyword>
<keyword evidence="2 4" id="KW-0479">Metal-binding</keyword>
<dbReference type="InterPro" id="IPR036909">
    <property type="entry name" value="Cyt_c-like_dom_sf"/>
</dbReference>
<evidence type="ECO:0000259" key="6">
    <source>
        <dbReference type="PROSITE" id="PS51007"/>
    </source>
</evidence>
<keyword evidence="1 4" id="KW-0349">Heme</keyword>
<dbReference type="EMBL" id="BAAAEJ010000007">
    <property type="protein sequence ID" value="GAA0391741.1"/>
    <property type="molecule type" value="Genomic_DNA"/>
</dbReference>
<keyword evidence="5" id="KW-0732">Signal</keyword>
<dbReference type="PROSITE" id="PS51007">
    <property type="entry name" value="CYTC"/>
    <property type="match status" value="1"/>
</dbReference>
<evidence type="ECO:0000256" key="2">
    <source>
        <dbReference type="ARBA" id="ARBA00022723"/>
    </source>
</evidence>
<evidence type="ECO:0000256" key="1">
    <source>
        <dbReference type="ARBA" id="ARBA00022617"/>
    </source>
</evidence>
<accession>A0ABN0YDA7</accession>
<dbReference type="PROSITE" id="PS51257">
    <property type="entry name" value="PROKAR_LIPOPROTEIN"/>
    <property type="match status" value="1"/>
</dbReference>
<dbReference type="Pfam" id="PF21419">
    <property type="entry name" value="RoxA-like_Cyt-c"/>
    <property type="match status" value="1"/>
</dbReference>
<dbReference type="Gene3D" id="1.10.760.10">
    <property type="entry name" value="Cytochrome c-like domain"/>
    <property type="match status" value="1"/>
</dbReference>
<evidence type="ECO:0000256" key="4">
    <source>
        <dbReference type="PROSITE-ProRule" id="PRU00433"/>
    </source>
</evidence>
<reference evidence="7 8" key="1">
    <citation type="journal article" date="2019" name="Int. J. Syst. Evol. Microbiol.">
        <title>The Global Catalogue of Microorganisms (GCM) 10K type strain sequencing project: providing services to taxonomists for standard genome sequencing and annotation.</title>
        <authorList>
            <consortium name="The Broad Institute Genomics Platform"/>
            <consortium name="The Broad Institute Genome Sequencing Center for Infectious Disease"/>
            <person name="Wu L."/>
            <person name="Ma J."/>
        </authorList>
    </citation>
    <scope>NUCLEOTIDE SEQUENCE [LARGE SCALE GENOMIC DNA]</scope>
    <source>
        <strain evidence="7 8">JCM 13476</strain>
    </source>
</reference>
<sequence>MKRVISGTVASLALLMVAGCAATQGTWDFFRGHIGASSDVLAGWTPSDDAMERGAMQFAFGDYGGLNSDAMDTVAVPWKLTAAALVLHQSPDDISPDALKRIMRDYGFFYPERIENWPQGAPTPPMPEVAMGLILGTGTRSIPHIEVQIAGIGCAACHSAPVYDAQGKPQPERIWMGAPNPSLDMDRYTQGIYDGMASGMQDKARLMAAVRTLYPQMTAREEKTLRDFVLPRVEERLAAIAATGGRPLPYTNGHAGVSNGLAALKLQHGLLEGDAGAYERERGLTSIPHLSDRMWRSMLLWDGVYAPANASERQREMRAEDLTEAHKADLAAIAAYFTVPTMAMTGEGAVRAIPTVRETFGFVGTVRPQAFPGQVDRVRAERGARLFAQNCSTCHGTYQETAAGPRLNSFPNKLSNVGTDPVRAELADDVLAAKINASPMRRYIRAEHTGRYAPPPLTGIWQSAPYLHNGSVPSLAALLGLEERPQTFSVGGHAMDLDKVGVAYPAGYQPYSRPSQVDTRQRGMGNGGHTRMFADLGDEDKRDLLEYLKRL</sequence>
<comment type="caution">
    <text evidence="7">The sequence shown here is derived from an EMBL/GenBank/DDBJ whole genome shotgun (WGS) entry which is preliminary data.</text>
</comment>
<evidence type="ECO:0000313" key="8">
    <source>
        <dbReference type="Proteomes" id="UP001500791"/>
    </source>
</evidence>
<feature type="signal peptide" evidence="5">
    <location>
        <begin position="1"/>
        <end position="21"/>
    </location>
</feature>
<dbReference type="RefSeq" id="WP_167176938.1">
    <property type="nucleotide sequence ID" value="NZ_BAAAEJ010000007.1"/>
</dbReference>
<keyword evidence="3 4" id="KW-0408">Iron</keyword>
<evidence type="ECO:0000256" key="3">
    <source>
        <dbReference type="ARBA" id="ARBA00023004"/>
    </source>
</evidence>
<dbReference type="Pfam" id="PF13442">
    <property type="entry name" value="Cytochrome_CBB3"/>
    <property type="match status" value="1"/>
</dbReference>
<evidence type="ECO:0000256" key="5">
    <source>
        <dbReference type="SAM" id="SignalP"/>
    </source>
</evidence>
<dbReference type="InterPro" id="IPR009056">
    <property type="entry name" value="Cyt_c-like_dom"/>
</dbReference>
<dbReference type="SUPFAM" id="SSF46626">
    <property type="entry name" value="Cytochrome c"/>
    <property type="match status" value="1"/>
</dbReference>
<dbReference type="Proteomes" id="UP001500791">
    <property type="component" value="Unassembled WGS sequence"/>
</dbReference>
<feature type="domain" description="Cytochrome c" evidence="6">
    <location>
        <begin position="378"/>
        <end position="551"/>
    </location>
</feature>